<protein>
    <submittedName>
        <fullName evidence="1">Uncharacterized protein</fullName>
    </submittedName>
</protein>
<reference evidence="1 2" key="3">
    <citation type="journal article" date="1996" name="Virology">
        <title>Analysis of 94 kb of the chlorella virus PBCV-1 330-kb genome: map positions 88 to 182.</title>
        <authorList>
            <person name="Lu Z."/>
            <person name="Li Y."/>
            <person name="Que Q."/>
            <person name="Kutish G.F."/>
            <person name="Rock D.L."/>
            <person name="Van Etten J.L."/>
        </authorList>
    </citation>
    <scope>NUCLEOTIDE SEQUENCE [LARGE SCALE GENOMIC DNA]</scope>
</reference>
<organismHost>
    <name type="scientific">Chlorella</name>
    <dbReference type="NCBI Taxonomy" id="3071"/>
</organismHost>
<name>Q84507_PBCV1</name>
<proteinExistence type="predicted"/>
<reference evidence="1 2" key="7">
    <citation type="journal article" date="2000" name="Virology">
        <title>Characterization of a beta-1,3-glucanase encoded by chlorella virus PBCV-1.</title>
        <authorList>
            <person name="Sun L."/>
            <person name="Gurnon J.R."/>
            <person name="Adams B.J."/>
            <person name="Graves M.V."/>
            <person name="Van Etten J.L."/>
        </authorList>
    </citation>
    <scope>NUCLEOTIDE SEQUENCE [LARGE SCALE GENOMIC DNA]</scope>
</reference>
<evidence type="ECO:0000313" key="2">
    <source>
        <dbReference type="Proteomes" id="UP000000862"/>
    </source>
</evidence>
<gene>
    <name evidence="1" type="primary">a187L</name>
</gene>
<dbReference type="KEGG" id="vg:917813"/>
<keyword evidence="2" id="KW-1185">Reference proteome</keyword>
<reference evidence="1 2" key="4">
    <citation type="journal article" date="1996" name="Virology">
        <title>Analysis of 76 kb of the chlorella virus PBCV-1 330-kb genome: map positions 182 to 258.</title>
        <authorList>
            <person name="Kutish G.F."/>
            <person name="Li Y."/>
            <person name="Lu Z."/>
            <person name="Furuta M."/>
            <person name="Rock D.L."/>
            <person name="Van Etten J.L."/>
        </authorList>
    </citation>
    <scope>NUCLEOTIDE SEQUENCE [LARGE SCALE GENOMIC DNA]</scope>
</reference>
<reference evidence="1 2" key="6">
    <citation type="journal article" date="1999" name="Virology">
        <title>Chlorella virus PBCV-1 encodes a functional homospermidine synthase.</title>
        <authorList>
            <person name="Kaiser A."/>
            <person name="Vollmert M."/>
            <person name="Tholl D."/>
            <person name="Graves M.V."/>
            <person name="Gurnon J.R."/>
            <person name="Xing W."/>
            <person name="Lisec A.D."/>
            <person name="Nickerson K.W."/>
            <person name="Van Etten J.L."/>
        </authorList>
    </citation>
    <scope>NUCLEOTIDE SEQUENCE [LARGE SCALE GENOMIC DNA]</scope>
</reference>
<reference evidence="1 2" key="5">
    <citation type="journal article" date="1997" name="Virology">
        <title>Analysis of 74 kb of DNA located at the right end of the 330-kb chlorella virus PBCV-1 genome.</title>
        <authorList>
            <person name="Li Y."/>
            <person name="Lu Z."/>
            <person name="Sun L."/>
            <person name="Ropp S."/>
            <person name="Kutish G.F."/>
            <person name="Rock D.L."/>
            <person name="Van Etten J.L."/>
        </authorList>
    </citation>
    <scope>NUCLEOTIDE SEQUENCE [LARGE SCALE GENOMIC DNA]</scope>
</reference>
<reference evidence="1 2" key="1">
    <citation type="journal article" date="1995" name="Virology">
        <title>Analysis of 45 kb of DNA located at the left end of the chlorella virus PBCV-1 genome.</title>
        <authorList>
            <person name="Lu Z."/>
            <person name="Li Y."/>
            <person name="Zhang Y."/>
            <person name="Kutish G.F."/>
            <person name="Rock D.L."/>
            <person name="Van Etten J.L."/>
        </authorList>
    </citation>
    <scope>NUCLEOTIDE SEQUENCE [LARGE SCALE GENOMIC DNA]</scope>
</reference>
<dbReference type="GeneID" id="917813"/>
<accession>Q84507</accession>
<reference evidence="1 2" key="8">
    <citation type="journal article" date="2010" name="J. Virol.">
        <title>Microarray analysis of Paramecium bursaria chlorella virus 1 transcription.</title>
        <authorList>
            <person name="Yanai-Balser G.M."/>
            <person name="Duncan G.A."/>
            <person name="Eudy J.D."/>
            <person name="Wang D."/>
            <person name="Li X."/>
            <person name="Agarkova I.V."/>
            <person name="Dunigan D.D."/>
            <person name="Van Etten J.L."/>
        </authorList>
    </citation>
    <scope>NUCLEOTIDE SEQUENCE [LARGE SCALE GENOMIC DNA]</scope>
</reference>
<dbReference type="PIR" id="T17677">
    <property type="entry name" value="T17677"/>
</dbReference>
<dbReference type="RefSeq" id="NP_048534.1">
    <property type="nucleotide sequence ID" value="NC_000852.5"/>
</dbReference>
<organism evidence="1 2">
    <name type="scientific">Paramecium bursaria Chlorella virus 1</name>
    <name type="common">PBCV-1</name>
    <dbReference type="NCBI Taxonomy" id="10506"/>
    <lineage>
        <taxon>Viruses</taxon>
        <taxon>Varidnaviria</taxon>
        <taxon>Bamfordvirae</taxon>
        <taxon>Nucleocytoviricota</taxon>
        <taxon>Megaviricetes</taxon>
        <taxon>Algavirales</taxon>
        <taxon>Phycodnaviridae</taxon>
        <taxon>Chlorovirus</taxon>
        <taxon>Chlorovirus vanettense</taxon>
    </lineage>
</organism>
<evidence type="ECO:0000313" key="1">
    <source>
        <dbReference type="EMBL" id="AAC96555.1"/>
    </source>
</evidence>
<dbReference type="Proteomes" id="UP000000862">
    <property type="component" value="Segment"/>
</dbReference>
<sequence length="247" mass="28922">MRPDDRWVQTRKIESCDRCKVRTLLSVQNSCTFVLTFRCPRLIVRNCVVHLPSLADETTESTDLLSTEVDVIHWNFHRVCHLGKVFQNRHLLQKLERKVRVLRRVCRDNRPVFSIAFELLEDLHCREIILLVAKIQLRNVVERIRFQVPVLPEPLQKIDLHNTRHIKQEELVLTKSVGTQITLNHLTTTGKKTTKITQFYLILPSHIIHTHLSPTVNIPKIVLPRVVSDRHISFFVLKNLHPSVHHV</sequence>
<dbReference type="EMBL" id="JF411744">
    <property type="protein sequence ID" value="AAC96555.1"/>
    <property type="molecule type" value="Genomic_DNA"/>
</dbReference>
<reference evidence="1 2" key="2">
    <citation type="journal article" date="1995" name="Virology">
        <title>Analysis of 43 kb of the Chlorella virus PBCV-1 330-kb genome: map positions 45 to 88.</title>
        <authorList>
            <person name="Li Y."/>
            <person name="Lu Z."/>
            <person name="Burbank D.E."/>
            <person name="Kutish G.F."/>
            <person name="Rock D.L."/>
            <person name="Van Etten J.L."/>
        </authorList>
    </citation>
    <scope>NUCLEOTIDE SEQUENCE [LARGE SCALE GENOMIC DNA]</scope>
</reference>